<organism evidence="8 9">
    <name type="scientific">Candidatus Egerieousia excrementavium</name>
    <dbReference type="NCBI Taxonomy" id="2840778"/>
    <lineage>
        <taxon>Bacteria</taxon>
        <taxon>Pseudomonadati</taxon>
        <taxon>Bacteroidota</taxon>
        <taxon>Bacteroidia</taxon>
        <taxon>Bacteroidales</taxon>
        <taxon>Candidatus Egerieousia</taxon>
    </lineage>
</organism>
<dbReference type="InterPro" id="IPR045569">
    <property type="entry name" value="Metalloprtase-TldD/E_C"/>
</dbReference>
<dbReference type="Pfam" id="PF19289">
    <property type="entry name" value="PmbA_TldD_3rd"/>
    <property type="match status" value="1"/>
</dbReference>
<dbReference type="Proteomes" id="UP000823635">
    <property type="component" value="Unassembled WGS sequence"/>
</dbReference>
<proteinExistence type="inferred from homology"/>
<evidence type="ECO:0000256" key="2">
    <source>
        <dbReference type="ARBA" id="ARBA00022670"/>
    </source>
</evidence>
<evidence type="ECO:0000259" key="7">
    <source>
        <dbReference type="Pfam" id="PF19290"/>
    </source>
</evidence>
<gene>
    <name evidence="8" type="ORF">IAC68_00465</name>
</gene>
<dbReference type="InterPro" id="IPR002510">
    <property type="entry name" value="Metalloprtase-TldD/E_N"/>
</dbReference>
<dbReference type="GO" id="GO:0005829">
    <property type="term" value="C:cytosol"/>
    <property type="evidence" value="ECO:0007669"/>
    <property type="project" value="TreeGrafter"/>
</dbReference>
<evidence type="ECO:0000259" key="6">
    <source>
        <dbReference type="Pfam" id="PF19289"/>
    </source>
</evidence>
<dbReference type="InterPro" id="IPR025502">
    <property type="entry name" value="TldD"/>
</dbReference>
<dbReference type="InterPro" id="IPR036059">
    <property type="entry name" value="TldD/PmbA_sf"/>
</dbReference>
<dbReference type="AlphaFoldDB" id="A0A9D9GYA5"/>
<dbReference type="InterPro" id="IPR045570">
    <property type="entry name" value="Metalloprtase-TldD/E_cen_dom"/>
</dbReference>
<evidence type="ECO:0000256" key="1">
    <source>
        <dbReference type="ARBA" id="ARBA00005836"/>
    </source>
</evidence>
<dbReference type="GO" id="GO:0006508">
    <property type="term" value="P:proteolysis"/>
    <property type="evidence" value="ECO:0007669"/>
    <property type="project" value="UniProtKB-KW"/>
</dbReference>
<evidence type="ECO:0000313" key="8">
    <source>
        <dbReference type="EMBL" id="MBO8428393.1"/>
    </source>
</evidence>
<dbReference type="Pfam" id="PF19290">
    <property type="entry name" value="PmbA_TldD_2nd"/>
    <property type="match status" value="1"/>
</dbReference>
<sequence length="471" mass="51340">MQESLASFFGVTCSQLQKLISIAMEEGGEYADIFFEHTTVNELSLRDNRINRAGSHTDYGVGIRVIQGEHTGYAYSEITAMPQMEKAARFAAKIASSGRTLSMPSAVRKISGNDFYPMKRDLESFGIGEKLPFLELLDKRIFELERRCTKVRAAISDSLSKIMFFNSLGEFYTDIRPLVSVMGSATFEQNGRLESAGASKSFRAGAEILNDNLIEELASTIAAKGAFLFEARQPVGGEMPVVMAAGSSGILLHEAVGHAFEADFVRKGTSIFSDRLGMQVCDNSITIVDDATLTSNRGSLNYDDEGIPGQKTALVEKGRLNSFLHDRISAKYYNTAPTGNGRRESFRYMPIPRMRATYMEGGEFSREEIIAGVRKGIYATDFSNGQVQIGAGDFSFYVKSGYMIENGKLAAPVKDINIIGNGPQALGEISMVGNDSMIDNSTWTCGKGQYCPVSCGMPTVLVRHLIVGGLA</sequence>
<feature type="domain" description="Metalloprotease TldD/E central" evidence="7">
    <location>
        <begin position="121"/>
        <end position="223"/>
    </location>
</feature>
<dbReference type="PANTHER" id="PTHR30624">
    <property type="entry name" value="UNCHARACTERIZED PROTEIN TLDD AND PMBA"/>
    <property type="match status" value="1"/>
</dbReference>
<evidence type="ECO:0000256" key="3">
    <source>
        <dbReference type="ARBA" id="ARBA00022801"/>
    </source>
</evidence>
<dbReference type="EMBL" id="JADINB010000010">
    <property type="protein sequence ID" value="MBO8428393.1"/>
    <property type="molecule type" value="Genomic_DNA"/>
</dbReference>
<dbReference type="SUPFAM" id="SSF111283">
    <property type="entry name" value="Putative modulator of DNA gyrase, PmbA/TldD"/>
    <property type="match status" value="1"/>
</dbReference>
<evidence type="ECO:0000313" key="9">
    <source>
        <dbReference type="Proteomes" id="UP000823635"/>
    </source>
</evidence>
<dbReference type="InterPro" id="IPR051463">
    <property type="entry name" value="Peptidase_U62_metallo"/>
</dbReference>
<comment type="similarity">
    <text evidence="1">Belongs to the peptidase U62 family.</text>
</comment>
<protein>
    <submittedName>
        <fullName evidence="8">TldD/PmbA family protein</fullName>
    </submittedName>
</protein>
<dbReference type="Pfam" id="PF01523">
    <property type="entry name" value="PmbA_TldD_1st"/>
    <property type="match status" value="1"/>
</dbReference>
<dbReference type="GO" id="GO:0008237">
    <property type="term" value="F:metallopeptidase activity"/>
    <property type="evidence" value="ECO:0007669"/>
    <property type="project" value="UniProtKB-KW"/>
</dbReference>
<keyword evidence="3" id="KW-0378">Hydrolase</keyword>
<accession>A0A9D9GYA5</accession>
<feature type="domain" description="Metalloprotease TldD/E N-terminal" evidence="5">
    <location>
        <begin position="31"/>
        <end position="95"/>
    </location>
</feature>
<comment type="caution">
    <text evidence="8">The sequence shown here is derived from an EMBL/GenBank/DDBJ whole genome shotgun (WGS) entry which is preliminary data.</text>
</comment>
<keyword evidence="2" id="KW-0645">Protease</keyword>
<reference evidence="8" key="2">
    <citation type="journal article" date="2021" name="PeerJ">
        <title>Extensive microbial diversity within the chicken gut microbiome revealed by metagenomics and culture.</title>
        <authorList>
            <person name="Gilroy R."/>
            <person name="Ravi A."/>
            <person name="Getino M."/>
            <person name="Pursley I."/>
            <person name="Horton D.L."/>
            <person name="Alikhan N.F."/>
            <person name="Baker D."/>
            <person name="Gharbi K."/>
            <person name="Hall N."/>
            <person name="Watson M."/>
            <person name="Adriaenssens E.M."/>
            <person name="Foster-Nyarko E."/>
            <person name="Jarju S."/>
            <person name="Secka A."/>
            <person name="Antonio M."/>
            <person name="Oren A."/>
            <person name="Chaudhuri R.R."/>
            <person name="La Ragione R."/>
            <person name="Hildebrand F."/>
            <person name="Pallen M.J."/>
        </authorList>
    </citation>
    <scope>NUCLEOTIDE SEQUENCE</scope>
    <source>
        <strain evidence="8">15467</strain>
    </source>
</reference>
<dbReference type="Gene3D" id="3.30.2290.10">
    <property type="entry name" value="PmbA/TldD superfamily"/>
    <property type="match status" value="1"/>
</dbReference>
<dbReference type="PIRSF" id="PIRSF004919">
    <property type="entry name" value="TldD"/>
    <property type="match status" value="1"/>
</dbReference>
<dbReference type="PANTHER" id="PTHR30624:SF4">
    <property type="entry name" value="METALLOPROTEASE TLDD"/>
    <property type="match status" value="1"/>
</dbReference>
<evidence type="ECO:0000259" key="5">
    <source>
        <dbReference type="Pfam" id="PF01523"/>
    </source>
</evidence>
<reference evidence="8" key="1">
    <citation type="submission" date="2020-10" db="EMBL/GenBank/DDBJ databases">
        <authorList>
            <person name="Gilroy R."/>
        </authorList>
    </citation>
    <scope>NUCLEOTIDE SEQUENCE</scope>
    <source>
        <strain evidence="8">15467</strain>
    </source>
</reference>
<feature type="domain" description="Metalloprotease TldD/E C-terminal" evidence="6">
    <location>
        <begin position="237"/>
        <end position="469"/>
    </location>
</feature>
<evidence type="ECO:0000256" key="4">
    <source>
        <dbReference type="ARBA" id="ARBA00023049"/>
    </source>
</evidence>
<dbReference type="InterPro" id="IPR035068">
    <property type="entry name" value="TldD/PmbA_N"/>
</dbReference>
<name>A0A9D9GYA5_9BACT</name>
<keyword evidence="4" id="KW-0482">Metalloprotease</keyword>